<evidence type="ECO:0008006" key="3">
    <source>
        <dbReference type="Google" id="ProtNLM"/>
    </source>
</evidence>
<protein>
    <recommendedName>
        <fullName evidence="3">Secreted protein</fullName>
    </recommendedName>
</protein>
<evidence type="ECO:0000313" key="1">
    <source>
        <dbReference type="EMBL" id="KAJ1139152.1"/>
    </source>
</evidence>
<sequence length="151" mass="16238">MLNLVVPLAPAAPTTLLVFPFIEGENRRVAALSGSRDSFPGALPILALPGFPRRGILAEPFLARRISSAARPQCRSLPASTSPGAWICRVSEFRGIREAKRGVGRHIQPITVAYACHAPKRGGSVSSGLRPLRNPPCPPLYHPHGHVFVLK</sequence>
<organism evidence="1 2">
    <name type="scientific">Pleurodeles waltl</name>
    <name type="common">Iberian ribbed newt</name>
    <dbReference type="NCBI Taxonomy" id="8319"/>
    <lineage>
        <taxon>Eukaryota</taxon>
        <taxon>Metazoa</taxon>
        <taxon>Chordata</taxon>
        <taxon>Craniata</taxon>
        <taxon>Vertebrata</taxon>
        <taxon>Euteleostomi</taxon>
        <taxon>Amphibia</taxon>
        <taxon>Batrachia</taxon>
        <taxon>Caudata</taxon>
        <taxon>Salamandroidea</taxon>
        <taxon>Salamandridae</taxon>
        <taxon>Pleurodelinae</taxon>
        <taxon>Pleurodeles</taxon>
    </lineage>
</organism>
<keyword evidence="2" id="KW-1185">Reference proteome</keyword>
<dbReference type="Proteomes" id="UP001066276">
    <property type="component" value="Chromosome 6"/>
</dbReference>
<name>A0AAV7QF14_PLEWA</name>
<proteinExistence type="predicted"/>
<dbReference type="AlphaFoldDB" id="A0AAV7QF14"/>
<evidence type="ECO:0000313" key="2">
    <source>
        <dbReference type="Proteomes" id="UP001066276"/>
    </source>
</evidence>
<accession>A0AAV7QF14</accession>
<reference evidence="1" key="1">
    <citation type="journal article" date="2022" name="bioRxiv">
        <title>Sequencing and chromosome-scale assembly of the giantPleurodeles waltlgenome.</title>
        <authorList>
            <person name="Brown T."/>
            <person name="Elewa A."/>
            <person name="Iarovenko S."/>
            <person name="Subramanian E."/>
            <person name="Araus A.J."/>
            <person name="Petzold A."/>
            <person name="Susuki M."/>
            <person name="Suzuki K.-i.T."/>
            <person name="Hayashi T."/>
            <person name="Toyoda A."/>
            <person name="Oliveira C."/>
            <person name="Osipova E."/>
            <person name="Leigh N.D."/>
            <person name="Simon A."/>
            <person name="Yun M.H."/>
        </authorList>
    </citation>
    <scope>NUCLEOTIDE SEQUENCE</scope>
    <source>
        <strain evidence="1">20211129_DDA</strain>
        <tissue evidence="1">Liver</tissue>
    </source>
</reference>
<dbReference type="EMBL" id="JANPWB010000010">
    <property type="protein sequence ID" value="KAJ1139152.1"/>
    <property type="molecule type" value="Genomic_DNA"/>
</dbReference>
<comment type="caution">
    <text evidence="1">The sequence shown here is derived from an EMBL/GenBank/DDBJ whole genome shotgun (WGS) entry which is preliminary data.</text>
</comment>
<gene>
    <name evidence="1" type="ORF">NDU88_005529</name>
</gene>